<dbReference type="CDD" id="cd02258">
    <property type="entry name" value="Peptidase_C25_N"/>
    <property type="match status" value="1"/>
</dbReference>
<dbReference type="Gene3D" id="3.40.50.1460">
    <property type="match status" value="1"/>
</dbReference>
<dbReference type="GO" id="GO:0008234">
    <property type="term" value="F:cysteine-type peptidase activity"/>
    <property type="evidence" value="ECO:0007669"/>
    <property type="project" value="InterPro"/>
</dbReference>
<dbReference type="Gene3D" id="2.60.40.4070">
    <property type="match status" value="1"/>
</dbReference>
<proteinExistence type="predicted"/>
<accession>A0AA49JG92</accession>
<reference evidence="4" key="2">
    <citation type="journal article" date="2024" name="Antonie Van Leeuwenhoek">
        <title>Roseihalotalea indica gen. nov., sp. nov., a halophilic Bacteroidetes from mesopelagic Southwest Indian Ocean with higher carbohydrate metabolic potential.</title>
        <authorList>
            <person name="Chen B."/>
            <person name="Zhang M."/>
            <person name="Lin D."/>
            <person name="Ye J."/>
            <person name="Tang K."/>
        </authorList>
    </citation>
    <scope>NUCLEOTIDE SEQUENCE</scope>
    <source>
        <strain evidence="4">TK19036</strain>
    </source>
</reference>
<dbReference type="Pfam" id="PF13860">
    <property type="entry name" value="FlgD_ig"/>
    <property type="match status" value="1"/>
</dbReference>
<dbReference type="GO" id="GO:0006508">
    <property type="term" value="P:proteolysis"/>
    <property type="evidence" value="ECO:0007669"/>
    <property type="project" value="InterPro"/>
</dbReference>
<feature type="domain" description="FlgD/Vpr Ig-like" evidence="3">
    <location>
        <begin position="1087"/>
        <end position="1140"/>
    </location>
</feature>
<evidence type="ECO:0000259" key="3">
    <source>
        <dbReference type="Pfam" id="PF13860"/>
    </source>
</evidence>
<name>A0AA49JG92_9BACT</name>
<organism evidence="4">
    <name type="scientific">Roseihalotalea indica</name>
    <dbReference type="NCBI Taxonomy" id="2867963"/>
    <lineage>
        <taxon>Bacteria</taxon>
        <taxon>Pseudomonadati</taxon>
        <taxon>Bacteroidota</taxon>
        <taxon>Cytophagia</taxon>
        <taxon>Cytophagales</taxon>
        <taxon>Catalimonadaceae</taxon>
        <taxon>Roseihalotalea</taxon>
    </lineage>
</organism>
<dbReference type="InterPro" id="IPR025965">
    <property type="entry name" value="FlgD/Vpr_Ig-like"/>
</dbReference>
<dbReference type="InterPro" id="IPR001769">
    <property type="entry name" value="Gingipain"/>
</dbReference>
<evidence type="ECO:0000259" key="2">
    <source>
        <dbReference type="Pfam" id="PF01364"/>
    </source>
</evidence>
<sequence>MTRCNIMRVAPLFIFLLQGVWLLSPQARGQEASVLATGNWYKFAIVEDGIYRLTGSDLSALGVDVSSFDAETIRMFGQGGGMLPQPLSEPRLTDLPEIAIWVEDGGDGRLDAQDYLLFYGQSPHDLHFEANSQGEYQATYQKNLYSDTAYYFLTVGGSAGKRIQPAVAVENPVWETTYYQEAIVHEEELENVLQSNLSSGSGSGREWYGEDLSGSNLQLDIGVNDWRDEKPLLVHTRVVGRSQNSSEVQLSMNNTAIGKITLDAILSGTYTQKGKVHATTFSVDAGVGRSAANTLVTFSLSGSGAKANLDQLMVEGARPLIIPPGRSLRWRNLESVDQATTRFKLSSASQPVVWDVTSPLQPKQVVVSSFDNQWAISTQTSGQLIEFVTAGEGGWSAPEFISQVANQNLKGAGVPNLLIITRDDLVPEAERLAEFRRTYNQLDVLVATNQQIYNEFSSGAQDVTALRNFIKYLYDREPGQLQSVLLLGKGSYDYKNYTTNNINVVPIYESRNSLHPIYSYSSDDYFGLLEDNEGEWEETFAGDETLDIGVGRLPVKNREEAKTVVDKLIHYQTSEATFGQWRNQVVFVADDGDNDKHQRDAEQLSKLVDTSYSSYSISKIYLDAFPQQRFPGREEAPAVNQQIEDAIKKGALIINFTGHGSEATWTDERVLTTGMINRFRNKDQLPFIVTATCDFGRHDDPQQVSGAEHLILNPQGGAIGLVATGRPVFSNSNFLLNRAFYDEVFRRENGQPLTLGEVFRRTKNNGLNGPVNRNFSLLGDPSMTLAYPQDQVQINQLAVRQADGQFVETDTLRALDHVRVSGSIVIPGTQQLAVDFSGKVAIEVLDKPTFQRTQGNEGTFMQFEERNSVIHRGNARVSNGQFTLDFVIPKNIVYQTGQGKISAYAEATRSNTANRDANGAFVTFEIGGSRSPLAAEDIPPSIQLFMDDTTFVNGGLTGVNSLLLAHLQDEHGVSISPSSLGQNITAELIYGETGESRTFVLNDFYQTDVDRFQSGWIRYPLENLEEGSYQLTLRAWDTYNNEGIAQLAFQVGDEGSLWVADFYNYPNPFSEETQFVLDHNHPGKDLDITVRIYDNQGNILHSMQTTQQESATRLNSLTWDGRNTDGARLPSGIYFANVTVQVPELGIVQQKTHQIIIAH</sequence>
<dbReference type="InterPro" id="IPR029031">
    <property type="entry name" value="Gingipain_N_sf"/>
</dbReference>
<evidence type="ECO:0000313" key="4">
    <source>
        <dbReference type="EMBL" id="WKN36774.1"/>
    </source>
</evidence>
<reference evidence="4" key="1">
    <citation type="journal article" date="2023" name="Comput. Struct. Biotechnol. J.">
        <title>Discovery of a novel marine Bacteroidetes with a rich repertoire of carbohydrate-active enzymes.</title>
        <authorList>
            <person name="Chen B."/>
            <person name="Liu G."/>
            <person name="Chen Q."/>
            <person name="Wang H."/>
            <person name="Liu L."/>
            <person name="Tang K."/>
        </authorList>
    </citation>
    <scope>NUCLEOTIDE SEQUENCE</scope>
    <source>
        <strain evidence="4">TK19036</strain>
    </source>
</reference>
<dbReference type="AlphaFoldDB" id="A0AA49JG92"/>
<evidence type="ECO:0000256" key="1">
    <source>
        <dbReference type="ARBA" id="ARBA00022729"/>
    </source>
</evidence>
<feature type="domain" description="Gingipain" evidence="2">
    <location>
        <begin position="418"/>
        <end position="785"/>
    </location>
</feature>
<protein>
    <submittedName>
        <fullName evidence="4">Type IX secretion system sortase PorU</fullName>
    </submittedName>
</protein>
<dbReference type="InterPro" id="IPR026444">
    <property type="entry name" value="Secre_tail"/>
</dbReference>
<dbReference type="EMBL" id="CP120682">
    <property type="protein sequence ID" value="WKN36774.1"/>
    <property type="molecule type" value="Genomic_DNA"/>
</dbReference>
<dbReference type="InterPro" id="IPR029030">
    <property type="entry name" value="Caspase-like_dom_sf"/>
</dbReference>
<dbReference type="Gene3D" id="3.40.50.10390">
    <property type="entry name" value="Gingipain r, domain 1"/>
    <property type="match status" value="1"/>
</dbReference>
<dbReference type="NCBIfam" id="NF033707">
    <property type="entry name" value="T9SS_sortase"/>
    <property type="match status" value="1"/>
</dbReference>
<keyword evidence="1" id="KW-0732">Signal</keyword>
<dbReference type="Pfam" id="PF01364">
    <property type="entry name" value="Peptidase_C25"/>
    <property type="match status" value="1"/>
</dbReference>
<dbReference type="SUPFAM" id="SSF52129">
    <property type="entry name" value="Caspase-like"/>
    <property type="match status" value="1"/>
</dbReference>
<gene>
    <name evidence="4" type="primary">porU</name>
    <name evidence="4" type="ORF">K4G66_30885</name>
</gene>
<dbReference type="NCBIfam" id="TIGR04183">
    <property type="entry name" value="Por_Secre_tail"/>
    <property type="match status" value="1"/>
</dbReference>